<dbReference type="EMBL" id="CP144745">
    <property type="protein sequence ID" value="WVZ53547.1"/>
    <property type="molecule type" value="Genomic_DNA"/>
</dbReference>
<sequence length="437" mass="49871">MRSPAGTRRWKRNANARVVFDGMRTGVEEGERASKEARYEEDRISALPDEVIRHLLGFLPAPEAVRTSLLARGWRHHWKYMRSLRFTVFDGPVVSAQWVNRFMGRLLQDLHAPLDVCDIYMEHGLCYFVTELQAYNWVHKAVSGLHARDLMVGLQRLPERPSFTLVGKPLVSRHLARLDLRYVLLGDSALDFSSCTALEDLVLYRCVIYAKKIASKSLKRLRFKYCDLFHWPSPTCIISVPNLISLKLEHLVGQSPVYESVPWLEMAIVRLICDHPYNDYCCDKGACGECCGLCEGCVGNYQHSGGCKLLQCLSNATNLELTVPFAKFTDTMQYPEFPKLKTLFLNEWCVASNLHGLIYILQRSPILEKLTIQLNKTQVLKNTTELEENPYPLLQRSSVSENLKLVKVKCIEVDETVSRLSKLFNAFGKQINIEIGL</sequence>
<dbReference type="Proteomes" id="UP001341281">
    <property type="component" value="Chromosome 01"/>
</dbReference>
<dbReference type="SUPFAM" id="SSF81383">
    <property type="entry name" value="F-box domain"/>
    <property type="match status" value="1"/>
</dbReference>
<accession>A0AAQ3PKJ9</accession>
<gene>
    <name evidence="2" type="ORF">U9M48_004473</name>
</gene>
<evidence type="ECO:0000259" key="1">
    <source>
        <dbReference type="PROSITE" id="PS50181"/>
    </source>
</evidence>
<reference evidence="2 3" key="1">
    <citation type="submission" date="2024-02" db="EMBL/GenBank/DDBJ databases">
        <title>High-quality chromosome-scale genome assembly of Pensacola bahiagrass (Paspalum notatum Flugge var. saurae).</title>
        <authorList>
            <person name="Vega J.M."/>
            <person name="Podio M."/>
            <person name="Orjuela J."/>
            <person name="Siena L.A."/>
            <person name="Pessino S.C."/>
            <person name="Combes M.C."/>
            <person name="Mariac C."/>
            <person name="Albertini E."/>
            <person name="Pupilli F."/>
            <person name="Ortiz J.P.A."/>
            <person name="Leblanc O."/>
        </authorList>
    </citation>
    <scope>NUCLEOTIDE SEQUENCE [LARGE SCALE GENOMIC DNA]</scope>
    <source>
        <strain evidence="2">R1</strain>
        <tissue evidence="2">Leaf</tissue>
    </source>
</reference>
<dbReference type="PROSITE" id="PS50181">
    <property type="entry name" value="FBOX"/>
    <property type="match status" value="1"/>
</dbReference>
<name>A0AAQ3PKJ9_PASNO</name>
<keyword evidence="3" id="KW-1185">Reference proteome</keyword>
<feature type="domain" description="F-box" evidence="1">
    <location>
        <begin position="41"/>
        <end position="75"/>
    </location>
</feature>
<dbReference type="InterPro" id="IPR053781">
    <property type="entry name" value="F-box_AtFBL13-like"/>
</dbReference>
<protein>
    <recommendedName>
        <fullName evidence="1">F-box domain-containing protein</fullName>
    </recommendedName>
</protein>
<dbReference type="SUPFAM" id="SSF52047">
    <property type="entry name" value="RNI-like"/>
    <property type="match status" value="1"/>
</dbReference>
<dbReference type="PANTHER" id="PTHR34223:SF88">
    <property type="entry name" value="OS11G0200950 PROTEIN"/>
    <property type="match status" value="1"/>
</dbReference>
<dbReference type="InterPro" id="IPR053197">
    <property type="entry name" value="F-box_SCFL_complex_component"/>
</dbReference>
<dbReference type="AlphaFoldDB" id="A0AAQ3PKJ9"/>
<dbReference type="Gene3D" id="3.80.10.10">
    <property type="entry name" value="Ribonuclease Inhibitor"/>
    <property type="match status" value="1"/>
</dbReference>
<dbReference type="InterPro" id="IPR001810">
    <property type="entry name" value="F-box_dom"/>
</dbReference>
<dbReference type="Pfam" id="PF00646">
    <property type="entry name" value="F-box"/>
    <property type="match status" value="1"/>
</dbReference>
<dbReference type="InterPro" id="IPR036047">
    <property type="entry name" value="F-box-like_dom_sf"/>
</dbReference>
<organism evidence="2 3">
    <name type="scientific">Paspalum notatum var. saurae</name>
    <dbReference type="NCBI Taxonomy" id="547442"/>
    <lineage>
        <taxon>Eukaryota</taxon>
        <taxon>Viridiplantae</taxon>
        <taxon>Streptophyta</taxon>
        <taxon>Embryophyta</taxon>
        <taxon>Tracheophyta</taxon>
        <taxon>Spermatophyta</taxon>
        <taxon>Magnoliopsida</taxon>
        <taxon>Liliopsida</taxon>
        <taxon>Poales</taxon>
        <taxon>Poaceae</taxon>
        <taxon>PACMAD clade</taxon>
        <taxon>Panicoideae</taxon>
        <taxon>Andropogonodae</taxon>
        <taxon>Paspaleae</taxon>
        <taxon>Paspalinae</taxon>
        <taxon>Paspalum</taxon>
    </lineage>
</organism>
<proteinExistence type="predicted"/>
<evidence type="ECO:0000313" key="3">
    <source>
        <dbReference type="Proteomes" id="UP001341281"/>
    </source>
</evidence>
<dbReference type="CDD" id="cd22160">
    <property type="entry name" value="F-box_AtFBL13-like"/>
    <property type="match status" value="1"/>
</dbReference>
<evidence type="ECO:0000313" key="2">
    <source>
        <dbReference type="EMBL" id="WVZ53547.1"/>
    </source>
</evidence>
<dbReference type="PANTHER" id="PTHR34223">
    <property type="entry name" value="OS11G0201299 PROTEIN"/>
    <property type="match status" value="1"/>
</dbReference>
<dbReference type="InterPro" id="IPR032675">
    <property type="entry name" value="LRR_dom_sf"/>
</dbReference>